<protein>
    <submittedName>
        <fullName evidence="4">Uncharacterized protein</fullName>
    </submittedName>
</protein>
<keyword evidence="3" id="KW-1133">Transmembrane helix</keyword>
<evidence type="ECO:0000256" key="2">
    <source>
        <dbReference type="SAM" id="MobiDB-lite"/>
    </source>
</evidence>
<dbReference type="Pfam" id="PF12640">
    <property type="entry name" value="UPF0489"/>
    <property type="match status" value="1"/>
</dbReference>
<sequence length="641" mass="74119">MRRPQLSRKGSSPTILPSSSFDLLSDASINGKKKRRRGNAFKLLIGILILVLVGVRLWNGKEKKKKYASEESKKHVIIDEKVAKERRPITNSVEKKTEKKHNDDDDASKVVEELSRTERHRREMEERARRQSEAREVRRAERKNESKIFVQEQKRKVPTLAIMEEHHHALAYWLRLLREYPENEPATIIHIDSHADMAISRAYADAQNNIFHVREHVGNSRVLEEYTEMNDFLLLAVQLGLIDHIIFIEPPWSNQFRCCVYQTNTTLRFVTGLDQRGEIRIDLAEPTSHHFIRDRFSHIFRRNGESRTGNKDSFMHKRAFSISTIAFEHNNLGQTIRDSIDLHTKLSSSLNNDASNESMNKKPYIIDVDLDAFATTSPGAMATKIRFGLEDADLEILYHMVWNFPEFSLDYLRRKDPTLRDRSNAHVFFERAARRLEADAQRILQLSDQNVSKTYAAQRREISRLAHAIDGVLINRNDVDQDRHNAIIDFAALIDKTATSPPASRSSKVKPGRNPPLRPLDARSKANLHAYLEQPFHLPDAPSIHDELDLSLEKIWRPIFEHNFFPKPLLINLARSPGYMPDHLLPLIECRVARFFRDVFDIKFIHHENRVDPARTKCKGSNSVNFRHVNHMISKIGGAPT</sequence>
<organism evidence="4">
    <name type="scientific">Aureoumbra lagunensis</name>
    <dbReference type="NCBI Taxonomy" id="44058"/>
    <lineage>
        <taxon>Eukaryota</taxon>
        <taxon>Sar</taxon>
        <taxon>Stramenopiles</taxon>
        <taxon>Ochrophyta</taxon>
        <taxon>Pelagophyceae</taxon>
        <taxon>Pelagomonadales</taxon>
        <taxon>Aureoumbra</taxon>
    </lineage>
</organism>
<feature type="region of interest" description="Disordered" evidence="2">
    <location>
        <begin position="88"/>
        <end position="144"/>
    </location>
</feature>
<dbReference type="AlphaFoldDB" id="A0A7S3JVF3"/>
<gene>
    <name evidence="4" type="ORF">ALAG00032_LOCUS6891</name>
</gene>
<dbReference type="PANTHER" id="PTHR13225:SF3">
    <property type="entry name" value="UPF0489 PROTEIN C5ORF22"/>
    <property type="match status" value="1"/>
</dbReference>
<dbReference type="InterPro" id="IPR024131">
    <property type="entry name" value="UPF0489"/>
</dbReference>
<comment type="similarity">
    <text evidence="1">Belongs to the UPF0489 family.</text>
</comment>
<evidence type="ECO:0000256" key="1">
    <source>
        <dbReference type="ARBA" id="ARBA00007099"/>
    </source>
</evidence>
<feature type="transmembrane region" description="Helical" evidence="3">
    <location>
        <begin position="40"/>
        <end position="58"/>
    </location>
</feature>
<keyword evidence="3" id="KW-0812">Transmembrane</keyword>
<accession>A0A7S3JVF3</accession>
<keyword evidence="3" id="KW-0472">Membrane</keyword>
<evidence type="ECO:0000256" key="3">
    <source>
        <dbReference type="SAM" id="Phobius"/>
    </source>
</evidence>
<evidence type="ECO:0000313" key="4">
    <source>
        <dbReference type="EMBL" id="CAE0366147.1"/>
    </source>
</evidence>
<proteinExistence type="inferred from homology"/>
<feature type="region of interest" description="Disordered" evidence="2">
    <location>
        <begin position="499"/>
        <end position="520"/>
    </location>
</feature>
<dbReference type="EMBL" id="HBIJ01009878">
    <property type="protein sequence ID" value="CAE0366147.1"/>
    <property type="molecule type" value="Transcribed_RNA"/>
</dbReference>
<name>A0A7S3JVF3_9STRA</name>
<reference evidence="4" key="1">
    <citation type="submission" date="2021-01" db="EMBL/GenBank/DDBJ databases">
        <authorList>
            <person name="Corre E."/>
            <person name="Pelletier E."/>
            <person name="Niang G."/>
            <person name="Scheremetjew M."/>
            <person name="Finn R."/>
            <person name="Kale V."/>
            <person name="Holt S."/>
            <person name="Cochrane G."/>
            <person name="Meng A."/>
            <person name="Brown T."/>
            <person name="Cohen L."/>
        </authorList>
    </citation>
    <scope>NUCLEOTIDE SEQUENCE</scope>
    <source>
        <strain evidence="4">CCMP1510</strain>
    </source>
</reference>
<dbReference type="PANTHER" id="PTHR13225">
    <property type="entry name" value="MISEXPRESSION SUPPRESSOR OF RAS 6"/>
    <property type="match status" value="1"/>
</dbReference>